<keyword evidence="5" id="KW-0012">Acyltransferase</keyword>
<keyword evidence="2" id="KW-0808">Transferase</keyword>
<evidence type="ECO:0000256" key="7">
    <source>
        <dbReference type="PROSITE-ProRule" id="PRU01373"/>
    </source>
</evidence>
<dbReference type="CDD" id="cd16913">
    <property type="entry name" value="YkuD_like"/>
    <property type="match status" value="1"/>
</dbReference>
<dbReference type="CDD" id="cd13431">
    <property type="entry name" value="LDT_IgD_like_1"/>
    <property type="match status" value="1"/>
</dbReference>
<protein>
    <submittedName>
        <fullName evidence="9">Putative L,D-transpeptidase 3</fullName>
    </submittedName>
</protein>
<organism evidence="9 10">
    <name type="scientific">Mycobacterium conspicuum</name>
    <dbReference type="NCBI Taxonomy" id="44010"/>
    <lineage>
        <taxon>Bacteria</taxon>
        <taxon>Bacillati</taxon>
        <taxon>Actinomycetota</taxon>
        <taxon>Actinomycetes</taxon>
        <taxon>Mycobacteriales</taxon>
        <taxon>Mycobacteriaceae</taxon>
        <taxon>Mycobacterium</taxon>
    </lineage>
</organism>
<dbReference type="InterPro" id="IPR050979">
    <property type="entry name" value="LD-transpeptidase"/>
</dbReference>
<dbReference type="InterPro" id="IPR041280">
    <property type="entry name" value="Big_10"/>
</dbReference>
<dbReference type="Pfam" id="PF17964">
    <property type="entry name" value="Big_10"/>
    <property type="match status" value="1"/>
</dbReference>
<dbReference type="AlphaFoldDB" id="A0A7I7YEZ7"/>
<evidence type="ECO:0000256" key="6">
    <source>
        <dbReference type="ARBA" id="ARBA00023316"/>
    </source>
</evidence>
<keyword evidence="4 7" id="KW-0573">Peptidoglycan synthesis</keyword>
<evidence type="ECO:0000256" key="4">
    <source>
        <dbReference type="ARBA" id="ARBA00022984"/>
    </source>
</evidence>
<dbReference type="GO" id="GO:0016746">
    <property type="term" value="F:acyltransferase activity"/>
    <property type="evidence" value="ECO:0007669"/>
    <property type="project" value="UniProtKB-KW"/>
</dbReference>
<dbReference type="InterPro" id="IPR038063">
    <property type="entry name" value="Transpep_catalytic_dom"/>
</dbReference>
<dbReference type="Gene3D" id="2.40.440.10">
    <property type="entry name" value="L,D-transpeptidase catalytic domain-like"/>
    <property type="match status" value="1"/>
</dbReference>
<dbReference type="Proteomes" id="UP000467385">
    <property type="component" value="Chromosome"/>
</dbReference>
<dbReference type="GO" id="GO:0008360">
    <property type="term" value="P:regulation of cell shape"/>
    <property type="evidence" value="ECO:0007669"/>
    <property type="project" value="UniProtKB-UniRule"/>
</dbReference>
<dbReference type="GO" id="GO:0071972">
    <property type="term" value="F:peptidoglycan L,D-transpeptidase activity"/>
    <property type="evidence" value="ECO:0007669"/>
    <property type="project" value="TreeGrafter"/>
</dbReference>
<dbReference type="Pfam" id="PF03734">
    <property type="entry name" value="YkuD"/>
    <property type="match status" value="1"/>
</dbReference>
<evidence type="ECO:0000256" key="5">
    <source>
        <dbReference type="ARBA" id="ARBA00023315"/>
    </source>
</evidence>
<evidence type="ECO:0000313" key="10">
    <source>
        <dbReference type="Proteomes" id="UP000467385"/>
    </source>
</evidence>
<evidence type="ECO:0000256" key="2">
    <source>
        <dbReference type="ARBA" id="ARBA00022679"/>
    </source>
</evidence>
<feature type="active site" description="Proton donor/acceptor" evidence="7">
    <location>
        <position position="216"/>
    </location>
</feature>
<keyword evidence="6 7" id="KW-0961">Cell wall biogenesis/degradation</keyword>
<accession>A0A7I7YEZ7</accession>
<proteinExistence type="predicted"/>
<dbReference type="SUPFAM" id="SSF141523">
    <property type="entry name" value="L,D-transpeptidase catalytic domain-like"/>
    <property type="match status" value="1"/>
</dbReference>
<dbReference type="Gene3D" id="2.60.40.3710">
    <property type="match status" value="1"/>
</dbReference>
<dbReference type="UniPathway" id="UPA00219"/>
<dbReference type="GO" id="GO:0071555">
    <property type="term" value="P:cell wall organization"/>
    <property type="evidence" value="ECO:0007669"/>
    <property type="project" value="UniProtKB-UniRule"/>
</dbReference>
<dbReference type="EMBL" id="AP022613">
    <property type="protein sequence ID" value="BBZ40360.1"/>
    <property type="molecule type" value="Genomic_DNA"/>
</dbReference>
<dbReference type="InterPro" id="IPR005490">
    <property type="entry name" value="LD_TPept_cat_dom"/>
</dbReference>
<evidence type="ECO:0000259" key="8">
    <source>
        <dbReference type="PROSITE" id="PS52029"/>
    </source>
</evidence>
<evidence type="ECO:0000256" key="3">
    <source>
        <dbReference type="ARBA" id="ARBA00022960"/>
    </source>
</evidence>
<comment type="pathway">
    <text evidence="1 7">Cell wall biogenesis; peptidoglycan biosynthesis.</text>
</comment>
<dbReference type="GO" id="GO:0018104">
    <property type="term" value="P:peptidoglycan-protein cross-linking"/>
    <property type="evidence" value="ECO:0007669"/>
    <property type="project" value="TreeGrafter"/>
</dbReference>
<dbReference type="PANTHER" id="PTHR30582:SF2">
    <property type="entry name" value="L,D-TRANSPEPTIDASE YCIB-RELATED"/>
    <property type="match status" value="1"/>
</dbReference>
<keyword evidence="3 7" id="KW-0133">Cell shape</keyword>
<gene>
    <name evidence="9" type="ORF">MCNS_34230</name>
</gene>
<dbReference type="PROSITE" id="PS52029">
    <property type="entry name" value="LD_TPASE"/>
    <property type="match status" value="1"/>
</dbReference>
<dbReference type="PANTHER" id="PTHR30582">
    <property type="entry name" value="L,D-TRANSPEPTIDASE"/>
    <property type="match status" value="1"/>
</dbReference>
<dbReference type="GO" id="GO:0005576">
    <property type="term" value="C:extracellular region"/>
    <property type="evidence" value="ECO:0007669"/>
    <property type="project" value="TreeGrafter"/>
</dbReference>
<evidence type="ECO:0000313" key="9">
    <source>
        <dbReference type="EMBL" id="BBZ40360.1"/>
    </source>
</evidence>
<evidence type="ECO:0000256" key="1">
    <source>
        <dbReference type="ARBA" id="ARBA00004752"/>
    </source>
</evidence>
<reference evidence="9 10" key="1">
    <citation type="journal article" date="2019" name="Emerg. Microbes Infect.">
        <title>Comprehensive subspecies identification of 175 nontuberculous mycobacteria species based on 7547 genomic profiles.</title>
        <authorList>
            <person name="Matsumoto Y."/>
            <person name="Kinjo T."/>
            <person name="Motooka D."/>
            <person name="Nabeya D."/>
            <person name="Jung N."/>
            <person name="Uechi K."/>
            <person name="Horii T."/>
            <person name="Iida T."/>
            <person name="Fujita J."/>
            <person name="Nakamura S."/>
        </authorList>
    </citation>
    <scope>NUCLEOTIDE SEQUENCE [LARGE SCALE GENOMIC DNA]</scope>
    <source>
        <strain evidence="9 10">JCM 14738</strain>
    </source>
</reference>
<sequence length="277" mass="29128">MLGIAAALVAGPTDVRLASVSLPHGDFAIATVLPTRGELVGVAHPVVVTFRKPIADRAAAERAIEVNSTPAMTGKYEWVDNDVVQWVPDRYWPAHSTVALSVGGVPTEFQTGAVVLGVADISKHTFTVSVDGVPAGTPSQLPAPHHRPNWGEPGVMPASLGRPNYPTPVGKYAVLSKDRSVTMDSSSVGIPVNDPDGYNLTVDYGVRIDNHGLYVHSAPWAVPAMGVENVSHGCISLAPDDAEWYFNNVKVGDPVVVQEGVPVGDKWVEGDPAHAAG</sequence>
<keyword evidence="10" id="KW-1185">Reference proteome</keyword>
<feature type="domain" description="L,D-TPase catalytic" evidence="8">
    <location>
        <begin position="131"/>
        <end position="258"/>
    </location>
</feature>
<feature type="active site" description="Nucleophile" evidence="7">
    <location>
        <position position="234"/>
    </location>
</feature>
<name>A0A7I7YEZ7_9MYCO</name>